<proteinExistence type="predicted"/>
<protein>
    <submittedName>
        <fullName evidence="2">Uncharacterized protein</fullName>
    </submittedName>
</protein>
<accession>A0A1B1TDZ4</accession>
<reference evidence="2" key="1">
    <citation type="submission" date="2014-11" db="EMBL/GenBank/DDBJ databases">
        <authorList>
            <person name="Zhu J."/>
            <person name="Qi W."/>
            <person name="Song R."/>
        </authorList>
    </citation>
    <scope>NUCLEOTIDE SEQUENCE</scope>
</reference>
<feature type="transmembrane region" description="Helical" evidence="1">
    <location>
        <begin position="94"/>
        <end position="113"/>
    </location>
</feature>
<keyword evidence="1" id="KW-1133">Transmembrane helix</keyword>
<evidence type="ECO:0000256" key="1">
    <source>
        <dbReference type="SAM" id="Phobius"/>
    </source>
</evidence>
<organism evidence="2">
    <name type="scientific">uncultured Poseidoniia archaeon</name>
    <dbReference type="NCBI Taxonomy" id="1697135"/>
    <lineage>
        <taxon>Archaea</taxon>
        <taxon>Methanobacteriati</taxon>
        <taxon>Thermoplasmatota</taxon>
        <taxon>Candidatus Poseidoniia</taxon>
        <taxon>environmental samples</taxon>
    </lineage>
</organism>
<keyword evidence="1" id="KW-0472">Membrane</keyword>
<evidence type="ECO:0000313" key="2">
    <source>
        <dbReference type="EMBL" id="ANV80509.1"/>
    </source>
</evidence>
<feature type="transmembrane region" description="Helical" evidence="1">
    <location>
        <begin position="125"/>
        <end position="143"/>
    </location>
</feature>
<dbReference type="EMBL" id="KP211891">
    <property type="protein sequence ID" value="ANV80509.1"/>
    <property type="molecule type" value="Genomic_DNA"/>
</dbReference>
<name>A0A1B1TDZ4_9ARCH</name>
<dbReference type="AlphaFoldDB" id="A0A1B1TDZ4"/>
<keyword evidence="1" id="KW-0812">Transmembrane</keyword>
<reference evidence="2" key="2">
    <citation type="journal article" date="2015" name="ISME J.">
        <title>A new class of marine Euryarchaeota group II from the Mediterranean deep chlorophyll maximum.</title>
        <authorList>
            <person name="Martin-Cuadrado A.B."/>
            <person name="Garcia-Heredia I."/>
            <person name="Molto A.G."/>
            <person name="Lopez-Ubeda R."/>
            <person name="Kimes N."/>
            <person name="Lopez-Garcia P."/>
            <person name="Moreira D."/>
            <person name="Rodriguez-Valera F."/>
        </authorList>
    </citation>
    <scope>NUCLEOTIDE SEQUENCE</scope>
</reference>
<feature type="transmembrane region" description="Helical" evidence="1">
    <location>
        <begin position="62"/>
        <end position="82"/>
    </location>
</feature>
<sequence>MDLDNEQDWLLGESSWWPNSESKPIVSRYGDLQPPESWNHTNPKLGGEGWMRQRLKPVGPQILYSSSWSLFFLISSSAPLIFPHKLPIDDQLLAIILFSFSWILTLIPFVWFSNSNNENFTFFPLDLLYFCLGVIFFILHILIDPRLGWFGFLLFLIAWTRTIRNISNSLSVNSSRWLLPISSSDYSQDILNDRWEISSNKFRNGLIATKSDISGPYSAELTGVSYQNYRFIAFSMVYRNRIIHDPFNTNFVSNIQINNFLSLPPLKIPGEHWPEIFTVETEEE</sequence>